<sequence>MQYSMETQQIMAETATARSELSALNGVVGDTEQTMSDASSAFHYSTLSNAAAQACLEYFIKHDVEMCRDRSQKNVSATEEALSQYTEADVVMYQLSHANVSAVPQLDIPGSGSAPGADVCAVPAADAASTFDTDSIGEARQASETFWVPETESTNAPNPNTPATFDMSKLGD</sequence>
<proteinExistence type="predicted"/>
<dbReference type="RefSeq" id="WP_150332351.1">
    <property type="nucleotide sequence ID" value="NZ_CP044108.1"/>
</dbReference>
<evidence type="ECO:0000313" key="2">
    <source>
        <dbReference type="EMBL" id="QEU10935.1"/>
    </source>
</evidence>
<keyword evidence="3" id="KW-1185">Reference proteome</keyword>
<evidence type="ECO:0000313" key="3">
    <source>
        <dbReference type="Proteomes" id="UP000323865"/>
    </source>
</evidence>
<protein>
    <submittedName>
        <fullName evidence="2">Uncharacterized protein</fullName>
    </submittedName>
</protein>
<reference evidence="2 3" key="1">
    <citation type="submission" date="2019-09" db="EMBL/GenBank/DDBJ databases">
        <title>FDA dAtabase for Regulatory Grade micrObial Sequences (FDA-ARGOS): Supporting development and validation of Infectious Disease Dx tests.</title>
        <authorList>
            <person name="Sciortino C."/>
            <person name="Tallon L."/>
            <person name="Sadzewicz L."/>
            <person name="Vavikolanu K."/>
            <person name="Mehta A."/>
            <person name="Aluvathingal J."/>
            <person name="Nadendla S."/>
            <person name="Nandy P."/>
            <person name="Geyer C."/>
            <person name="Yan Y."/>
            <person name="Sichtig H."/>
        </authorList>
    </citation>
    <scope>NUCLEOTIDE SEQUENCE [LARGE SCALE GENOMIC DNA]</scope>
    <source>
        <strain evidence="2 3">FDAARGOS_640</strain>
    </source>
</reference>
<dbReference type="Proteomes" id="UP000323865">
    <property type="component" value="Chromosome"/>
</dbReference>
<organism evidence="2 3">
    <name type="scientific">Dermabacter vaginalis</name>
    <dbReference type="NCBI Taxonomy" id="1630135"/>
    <lineage>
        <taxon>Bacteria</taxon>
        <taxon>Bacillati</taxon>
        <taxon>Actinomycetota</taxon>
        <taxon>Actinomycetes</taxon>
        <taxon>Micrococcales</taxon>
        <taxon>Dermabacteraceae</taxon>
        <taxon>Dermabacter</taxon>
    </lineage>
</organism>
<dbReference type="EMBL" id="CP044108">
    <property type="protein sequence ID" value="QEU10935.1"/>
    <property type="molecule type" value="Genomic_DNA"/>
</dbReference>
<evidence type="ECO:0000256" key="1">
    <source>
        <dbReference type="SAM" id="MobiDB-lite"/>
    </source>
</evidence>
<feature type="compositionally biased region" description="Polar residues" evidence="1">
    <location>
        <begin position="151"/>
        <end position="163"/>
    </location>
</feature>
<accession>A0ABX6A2N7</accession>
<gene>
    <name evidence="2" type="ORF">FOB48_00490</name>
</gene>
<name>A0ABX6A2N7_9MICO</name>
<feature type="region of interest" description="Disordered" evidence="1">
    <location>
        <begin position="144"/>
        <end position="172"/>
    </location>
</feature>